<dbReference type="PANTHER" id="PTHR43968:SF6">
    <property type="entry name" value="GLUTATHIONE S-TRANSFERASE OMEGA"/>
    <property type="match status" value="1"/>
</dbReference>
<dbReference type="Pfam" id="PF13410">
    <property type="entry name" value="GST_C_2"/>
    <property type="match status" value="1"/>
</dbReference>
<comment type="caution">
    <text evidence="2">The sequence shown here is derived from an EMBL/GenBank/DDBJ whole genome shotgun (WGS) entry which is preliminary data.</text>
</comment>
<protein>
    <submittedName>
        <fullName evidence="2">Glutathione S-transferase</fullName>
    </submittedName>
</protein>
<dbReference type="RefSeq" id="WP_301812821.1">
    <property type="nucleotide sequence ID" value="NZ_JAUJZH010000017.1"/>
</dbReference>
<gene>
    <name evidence="2" type="ORF">Q2T77_22700</name>
</gene>
<evidence type="ECO:0000313" key="3">
    <source>
        <dbReference type="Proteomes" id="UP001169027"/>
    </source>
</evidence>
<sequence length="234" mass="25875">MAQEGDQKTDLRPAALPVLYSFRRCPYAMRARMAIAVSGQRCELREVVLRDKPAELLAASPKGTVPVLVDTDGRVIDQSLDIMLWALERGDPDGWLRPSRGTLKDMLALIADCDGNFKRDLDGYKYPERQPGANAEAHRAQGALFLARLEARLQATRCLHGEHAALADMAIAPFVRQFAQVDAAWFDLQPWPALRGWLQARLEAPVFERVMAKHAPWRSGQPGIGFPPGQPGAA</sequence>
<dbReference type="CDD" id="cd03196">
    <property type="entry name" value="GST_C_5"/>
    <property type="match status" value="1"/>
</dbReference>
<dbReference type="Gene3D" id="3.40.30.10">
    <property type="entry name" value="Glutaredoxin"/>
    <property type="match status" value="1"/>
</dbReference>
<dbReference type="Proteomes" id="UP001169027">
    <property type="component" value="Unassembled WGS sequence"/>
</dbReference>
<dbReference type="EMBL" id="JAUKVY010000017">
    <property type="protein sequence ID" value="MDO1535110.1"/>
    <property type="molecule type" value="Genomic_DNA"/>
</dbReference>
<proteinExistence type="predicted"/>
<name>A0ABT8S8J8_9BURK</name>
<dbReference type="InterPro" id="IPR036249">
    <property type="entry name" value="Thioredoxin-like_sf"/>
</dbReference>
<feature type="domain" description="GST N-terminal" evidence="1">
    <location>
        <begin position="15"/>
        <end position="94"/>
    </location>
</feature>
<dbReference type="Gene3D" id="1.20.1050.10">
    <property type="match status" value="1"/>
</dbReference>
<dbReference type="PROSITE" id="PS50404">
    <property type="entry name" value="GST_NTER"/>
    <property type="match status" value="1"/>
</dbReference>
<evidence type="ECO:0000259" key="1">
    <source>
        <dbReference type="PROSITE" id="PS50404"/>
    </source>
</evidence>
<reference evidence="2" key="1">
    <citation type="submission" date="2023-06" db="EMBL/GenBank/DDBJ databases">
        <authorList>
            <person name="Jiang Y."/>
            <person name="Liu Q."/>
        </authorList>
    </citation>
    <scope>NUCLEOTIDE SEQUENCE</scope>
    <source>
        <strain evidence="2">CGMCC 1.12090</strain>
    </source>
</reference>
<dbReference type="CDD" id="cd03060">
    <property type="entry name" value="GST_N_Omega_like"/>
    <property type="match status" value="1"/>
</dbReference>
<dbReference type="InterPro" id="IPR050983">
    <property type="entry name" value="GST_Omega/HSP26"/>
</dbReference>
<accession>A0ABT8S8J8</accession>
<dbReference type="SUPFAM" id="SSF47616">
    <property type="entry name" value="GST C-terminal domain-like"/>
    <property type="match status" value="1"/>
</dbReference>
<dbReference type="InterPro" id="IPR036282">
    <property type="entry name" value="Glutathione-S-Trfase_C_sf"/>
</dbReference>
<evidence type="ECO:0000313" key="2">
    <source>
        <dbReference type="EMBL" id="MDO1535110.1"/>
    </source>
</evidence>
<dbReference type="SUPFAM" id="SSF52833">
    <property type="entry name" value="Thioredoxin-like"/>
    <property type="match status" value="1"/>
</dbReference>
<dbReference type="InterPro" id="IPR004045">
    <property type="entry name" value="Glutathione_S-Trfase_N"/>
</dbReference>
<keyword evidence="3" id="KW-1185">Reference proteome</keyword>
<dbReference type="PANTHER" id="PTHR43968">
    <property type="match status" value="1"/>
</dbReference>
<organism evidence="2 3">
    <name type="scientific">Variovorax ginsengisoli</name>
    <dbReference type="NCBI Taxonomy" id="363844"/>
    <lineage>
        <taxon>Bacteria</taxon>
        <taxon>Pseudomonadati</taxon>
        <taxon>Pseudomonadota</taxon>
        <taxon>Betaproteobacteria</taxon>
        <taxon>Burkholderiales</taxon>
        <taxon>Comamonadaceae</taxon>
        <taxon>Variovorax</taxon>
    </lineage>
</organism>
<dbReference type="Pfam" id="PF13417">
    <property type="entry name" value="GST_N_3"/>
    <property type="match status" value="1"/>
</dbReference>